<gene>
    <name evidence="1" type="ORF">EV672_1212</name>
</gene>
<name>A0A4R6QZC6_9BURK</name>
<protein>
    <submittedName>
        <fullName evidence="1">Uncharacterized protein</fullName>
    </submittedName>
</protein>
<dbReference type="Proteomes" id="UP000294593">
    <property type="component" value="Unassembled WGS sequence"/>
</dbReference>
<dbReference type="AlphaFoldDB" id="A0A4R6QZC6"/>
<dbReference type="OrthoDB" id="9847716at2"/>
<dbReference type="EMBL" id="SNXW01000021">
    <property type="protein sequence ID" value="TDP78650.1"/>
    <property type="molecule type" value="Genomic_DNA"/>
</dbReference>
<evidence type="ECO:0000313" key="2">
    <source>
        <dbReference type="Proteomes" id="UP000294593"/>
    </source>
</evidence>
<evidence type="ECO:0000313" key="1">
    <source>
        <dbReference type="EMBL" id="TDP78650.1"/>
    </source>
</evidence>
<accession>A0A4R6QZC6</accession>
<comment type="caution">
    <text evidence="1">The sequence shown here is derived from an EMBL/GenBank/DDBJ whole genome shotgun (WGS) entry which is preliminary data.</text>
</comment>
<dbReference type="RefSeq" id="WP_058087504.1">
    <property type="nucleotide sequence ID" value="NZ_SNXW01000021.1"/>
</dbReference>
<sequence length="80" mass="9351">MADQPWWEPPPQLQWEVYPVDKKGKACGSPVYVRAVNEQRALACGKYWRRVLSLKGGKKIVARRYYPERDPSMSAWIKKT</sequence>
<reference evidence="1 2" key="1">
    <citation type="submission" date="2019-03" db="EMBL/GenBank/DDBJ databases">
        <title>Genomic Encyclopedia of Type Strains, Phase IV (KMG-IV): sequencing the most valuable type-strain genomes for metagenomic binning, comparative biology and taxonomic classification.</title>
        <authorList>
            <person name="Goeker M."/>
        </authorList>
    </citation>
    <scope>NUCLEOTIDE SEQUENCE [LARGE SCALE GENOMIC DNA]</scope>
    <source>
        <strain evidence="1 2">DSM 11901</strain>
    </source>
</reference>
<proteinExistence type="predicted"/>
<organism evidence="1 2">
    <name type="scientific">Aquabacterium commune</name>
    <dbReference type="NCBI Taxonomy" id="70586"/>
    <lineage>
        <taxon>Bacteria</taxon>
        <taxon>Pseudomonadati</taxon>
        <taxon>Pseudomonadota</taxon>
        <taxon>Betaproteobacteria</taxon>
        <taxon>Burkholderiales</taxon>
        <taxon>Aquabacterium</taxon>
    </lineage>
</organism>
<keyword evidence="2" id="KW-1185">Reference proteome</keyword>